<keyword evidence="5" id="KW-1185">Reference proteome</keyword>
<dbReference type="SUPFAM" id="SSF51569">
    <property type="entry name" value="Aldolase"/>
    <property type="match status" value="1"/>
</dbReference>
<dbReference type="GO" id="GO:0005975">
    <property type="term" value="P:carbohydrate metabolic process"/>
    <property type="evidence" value="ECO:0007669"/>
    <property type="project" value="InterPro"/>
</dbReference>
<dbReference type="Proteomes" id="UP000182135">
    <property type="component" value="Unassembled WGS sequence"/>
</dbReference>
<dbReference type="AlphaFoldDB" id="A0A1I2MEM6"/>
<dbReference type="Gene3D" id="3.20.20.70">
    <property type="entry name" value="Aldolase class I"/>
    <property type="match status" value="1"/>
</dbReference>
<reference evidence="3 6" key="2">
    <citation type="submission" date="2018-03" db="EMBL/GenBank/DDBJ databases">
        <title>The uncultured portion of the human microbiome is neutrally assembled.</title>
        <authorList>
            <person name="Jeraldo P."/>
            <person name="Boardman L."/>
            <person name="White B.A."/>
            <person name="Nelson H."/>
            <person name="Goldenfeld N."/>
            <person name="Chia N."/>
        </authorList>
    </citation>
    <scope>NUCLEOTIDE SEQUENCE [LARGE SCALE GENOMIC DNA]</scope>
    <source>
        <strain evidence="3">CIM:MAG 903</strain>
    </source>
</reference>
<organism evidence="4 5">
    <name type="scientific">Clostridium cadaveris</name>
    <dbReference type="NCBI Taxonomy" id="1529"/>
    <lineage>
        <taxon>Bacteria</taxon>
        <taxon>Bacillati</taxon>
        <taxon>Bacillota</taxon>
        <taxon>Clostridia</taxon>
        <taxon>Eubacteriales</taxon>
        <taxon>Clostridiaceae</taxon>
        <taxon>Clostridium</taxon>
    </lineage>
</organism>
<comment type="subcellular location">
    <subcellularLocation>
        <location evidence="1">Cytoplasm</location>
    </subcellularLocation>
</comment>
<keyword evidence="2" id="KW-0704">Schiff base</keyword>
<dbReference type="OrthoDB" id="9807051at2"/>
<dbReference type="PANTHER" id="PTHR10683">
    <property type="entry name" value="TRANSALDOLASE"/>
    <property type="match status" value="1"/>
</dbReference>
<dbReference type="Proteomes" id="UP000246114">
    <property type="component" value="Unassembled WGS sequence"/>
</dbReference>
<dbReference type="RefSeq" id="WP_027640231.1">
    <property type="nucleotide sequence ID" value="NZ_BAAACD010000025.1"/>
</dbReference>
<dbReference type="NCBIfam" id="NF009299">
    <property type="entry name" value="PRK12656.1"/>
    <property type="match status" value="1"/>
</dbReference>
<evidence type="ECO:0000313" key="3">
    <source>
        <dbReference type="EMBL" id="PWL53899.1"/>
    </source>
</evidence>
<dbReference type="STRING" id="1529.SAMN04487885_11436"/>
<dbReference type="InterPro" id="IPR001585">
    <property type="entry name" value="TAL/FSA"/>
</dbReference>
<reference evidence="4 5" key="1">
    <citation type="submission" date="2016-10" db="EMBL/GenBank/DDBJ databases">
        <authorList>
            <person name="de Groot N.N."/>
        </authorList>
    </citation>
    <scope>NUCLEOTIDE SEQUENCE [LARGE SCALE GENOMIC DNA]</scope>
    <source>
        <strain evidence="4 5">NLAE-zl-G419</strain>
    </source>
</reference>
<protein>
    <submittedName>
        <fullName evidence="3 4">Fructose-6-phosphate aldolase</fullName>
    </submittedName>
</protein>
<dbReference type="InterPro" id="IPR033919">
    <property type="entry name" value="TSA/FSA_arc/bac"/>
</dbReference>
<dbReference type="PANTHER" id="PTHR10683:SF28">
    <property type="entry name" value="TRANSALDOLASE C"/>
    <property type="match status" value="1"/>
</dbReference>
<dbReference type="eggNOG" id="COG0176">
    <property type="taxonomic scope" value="Bacteria"/>
</dbReference>
<dbReference type="EMBL" id="QAMZ01000029">
    <property type="protein sequence ID" value="PWL53899.1"/>
    <property type="molecule type" value="Genomic_DNA"/>
</dbReference>
<dbReference type="GO" id="GO:0016832">
    <property type="term" value="F:aldehyde-lyase activity"/>
    <property type="evidence" value="ECO:0007669"/>
    <property type="project" value="InterPro"/>
</dbReference>
<name>A0A1I2MEM6_9CLOT</name>
<dbReference type="PROSITE" id="PS01054">
    <property type="entry name" value="TRANSALDOLASE_1"/>
    <property type="match status" value="1"/>
</dbReference>
<evidence type="ECO:0000313" key="4">
    <source>
        <dbReference type="EMBL" id="SFF89408.1"/>
    </source>
</evidence>
<dbReference type="EMBL" id="FOOE01000014">
    <property type="protein sequence ID" value="SFF89408.1"/>
    <property type="molecule type" value="Genomic_DNA"/>
</dbReference>
<evidence type="ECO:0000313" key="6">
    <source>
        <dbReference type="Proteomes" id="UP000246114"/>
    </source>
</evidence>
<dbReference type="Pfam" id="PF00923">
    <property type="entry name" value="TAL_FSA"/>
    <property type="match status" value="1"/>
</dbReference>
<dbReference type="CDD" id="cd00956">
    <property type="entry name" value="Transaldolase_FSA"/>
    <property type="match status" value="1"/>
</dbReference>
<evidence type="ECO:0000313" key="5">
    <source>
        <dbReference type="Proteomes" id="UP000182135"/>
    </source>
</evidence>
<accession>A0A1I2MEM6</accession>
<dbReference type="GO" id="GO:0005737">
    <property type="term" value="C:cytoplasm"/>
    <property type="evidence" value="ECO:0007669"/>
    <property type="project" value="UniProtKB-SubCell"/>
</dbReference>
<evidence type="ECO:0000256" key="2">
    <source>
        <dbReference type="ARBA" id="ARBA00023270"/>
    </source>
</evidence>
<dbReference type="InterPro" id="IPR013785">
    <property type="entry name" value="Aldolase_TIM"/>
</dbReference>
<dbReference type="GeneID" id="90543352"/>
<sequence length="227" mass="25140">MELLFDTANIEDIKKYMECYPITGVTSNPSILKSEGKIEFFSHLRKIREIIGMEKTLHVQVIAEDAEGILAEAEAILKNVDEKVFIKVPTTEQGLKAMMILKSKGIGVTATAIYTKIQGFAAIMAGADFIAPYCNRMANLDVDFEETITAFRKMIDENNSKCKILAASFKNIAQVNKSFLAGAHTATIQPTLMHDTFQMAAVTKAVADFKKDWESVHGEVLITDLVK</sequence>
<dbReference type="InterPro" id="IPR018225">
    <property type="entry name" value="Transaldolase_AS"/>
</dbReference>
<proteinExistence type="predicted"/>
<gene>
    <name evidence="3" type="ORF">DBY38_05760</name>
    <name evidence="4" type="ORF">SAMN04487885_11436</name>
</gene>
<evidence type="ECO:0000256" key="1">
    <source>
        <dbReference type="ARBA" id="ARBA00004496"/>
    </source>
</evidence>